<dbReference type="GO" id="GO:0005829">
    <property type="term" value="C:cytosol"/>
    <property type="evidence" value="ECO:0007669"/>
    <property type="project" value="UniProtKB-SubCell"/>
</dbReference>
<proteinExistence type="inferred from homology"/>
<evidence type="ECO:0000256" key="5">
    <source>
        <dbReference type="ARBA" id="ARBA00008535"/>
    </source>
</evidence>
<keyword evidence="11" id="KW-0496">Mitochondrion</keyword>
<evidence type="ECO:0000259" key="17">
    <source>
        <dbReference type="PROSITE" id="PS51720"/>
    </source>
</evidence>
<feature type="domain" description="AIG1-type G" evidence="17">
    <location>
        <begin position="483"/>
        <end position="682"/>
    </location>
</feature>
<reference evidence="18 19" key="1">
    <citation type="submission" date="2020-04" db="EMBL/GenBank/DDBJ databases">
        <title>Chromosome-level genome assembly of a cyprinid fish Onychostoma macrolepis by integration of Nanopore Sequencing, Bionano and Hi-C technology.</title>
        <authorList>
            <person name="Wang D."/>
        </authorList>
    </citation>
    <scope>NUCLEOTIDE SEQUENCE [LARGE SCALE GENOMIC DNA]</scope>
    <source>
        <strain evidence="18">SWU-2019</strain>
        <tissue evidence="18">Muscle</tissue>
    </source>
</reference>
<evidence type="ECO:0000256" key="3">
    <source>
        <dbReference type="ARBA" id="ARBA00004514"/>
    </source>
</evidence>
<dbReference type="InterPro" id="IPR045058">
    <property type="entry name" value="GIMA/IAN/Toc"/>
</dbReference>
<evidence type="ECO:0000256" key="12">
    <source>
        <dbReference type="ARBA" id="ARBA00023134"/>
    </source>
</evidence>
<dbReference type="Proteomes" id="UP000579812">
    <property type="component" value="Unassembled WGS sequence"/>
</dbReference>
<keyword evidence="8" id="KW-0547">Nucleotide-binding</keyword>
<evidence type="ECO:0000256" key="2">
    <source>
        <dbReference type="ARBA" id="ARBA00004240"/>
    </source>
</evidence>
<keyword evidence="6" id="KW-0963">Cytoplasm</keyword>
<dbReference type="PANTHER" id="PTHR10903">
    <property type="entry name" value="GTPASE, IMAP FAMILY MEMBER-RELATED"/>
    <property type="match status" value="1"/>
</dbReference>
<evidence type="ECO:0000256" key="7">
    <source>
        <dbReference type="ARBA" id="ARBA00022737"/>
    </source>
</evidence>
<evidence type="ECO:0000256" key="15">
    <source>
        <dbReference type="ARBA" id="ARBA00077278"/>
    </source>
</evidence>
<comment type="similarity">
    <text evidence="5">Belongs to the TRAFAC class TrmE-Era-EngA-EngB-Septin-like GTPase superfamily. AIG1/Toc34/Toc159-like paraseptin GTPase family. IAN subfamily.</text>
</comment>
<evidence type="ECO:0000256" key="13">
    <source>
        <dbReference type="ARBA" id="ARBA00056809"/>
    </source>
</evidence>
<dbReference type="GO" id="GO:0005525">
    <property type="term" value="F:GTP binding"/>
    <property type="evidence" value="ECO:0007669"/>
    <property type="project" value="UniProtKB-KW"/>
</dbReference>
<evidence type="ECO:0000256" key="14">
    <source>
        <dbReference type="ARBA" id="ARBA00073539"/>
    </source>
</evidence>
<feature type="region of interest" description="Disordered" evidence="16">
    <location>
        <begin position="729"/>
        <end position="749"/>
    </location>
</feature>
<dbReference type="InterPro" id="IPR006703">
    <property type="entry name" value="G_AIG1"/>
</dbReference>
<comment type="subcellular location">
    <subcellularLocation>
        <location evidence="3">Cytoplasm</location>
        <location evidence="3">Cytosol</location>
    </subcellularLocation>
    <subcellularLocation>
        <location evidence="2">Endoplasmic reticulum</location>
    </subcellularLocation>
    <subcellularLocation>
        <location evidence="4">Golgi apparatus</location>
    </subcellularLocation>
    <subcellularLocation>
        <location evidence="1">Mitochondrion</location>
    </subcellularLocation>
</comment>
<sequence>MALKGTSQNQRNVKHLFELRIILLGGRNSGKNLVGNAILNQEEFVLHERTTCLKRKAEVQGRSVIVVDTPGWWCDFSAQDTPELVRREIRHSVSICHPGPHIFLLVVKTDSVFIEKRRRAVEEHLELLGGAVWSHTMVLFTKGKNAGNKSFEDHVQASGKPLQWLLERCSGRFHVFDTQETRNATQVMELMGKIDKMLAENERYHFEMDVKTLQETEDRKREVELKAHQRLMNIQKQRSLKVHSSHQQNIRLILLGAKGSGKSSTGNSILAAGSGLSFTANKRTTQCMKETFTVAGIQVTVVDTPGWWMNYFTQDSSAFDKEEIVKSVYLCPPGPHAFLLVVRVDRSFTEIYRRATEEHSELISKDVWNHCIVLFTFGDWLGDTTIEQYIESEGKTLQWLVERCGNRYHVLNNKSLGNKFQITELLEKIEEMTAGSHFETDDSLFKEMKRKQQVEEDRAKIRRENVLRRRQSLRAFKNKVQLPSVVRVFFLGGRHSGKTSSASCILGNDGQEADNQNLMRGTVILNETKVEVMDTPGWTTECPYTAEFRRQLLHDWVSGSASGICILLLVVNASSSFTLRNLKAAEDHLRALGGKAWSSTVVLFTHGDWLGDVSVEQYIESEGDALQMLVEKCGNRYQVFNNKIKNNGTQVTELMQKIEEIVLEQILNNAKNRGNIQRPLVNDEFRFGGKVQIGVMQKTPLRSSTNFHRGDTDIRGEHQMIEISEHLLPSTSSDPKITTTDSSLSPNENQAVACRSIRLSNRTSLPRNLHQRLVVVLNTSEWFHPNEPWIGVSRIDGLETGSLAAFHVSTTEQPMNVQRLFMNESQVERFCGLSLPYYHRNTPYTAQTAKERAFMDFIQSENLQNLIDQWGDSNIEELEAFIDSYFEMMWQEAMNEPKRSSMTPINSEGSGITENYQGHLASIDRKLSKLDILEGVQRDLQELKQTIKHCSRIFQEPKDRSKETHDPSRPSEATVSAESEETGRSDEK</sequence>
<evidence type="ECO:0000313" key="19">
    <source>
        <dbReference type="Proteomes" id="UP000579812"/>
    </source>
</evidence>
<gene>
    <name evidence="18" type="ORF">G5714_005087</name>
</gene>
<keyword evidence="7" id="KW-0677">Repeat</keyword>
<evidence type="ECO:0000256" key="8">
    <source>
        <dbReference type="ARBA" id="ARBA00022741"/>
    </source>
</evidence>
<evidence type="ECO:0000256" key="16">
    <source>
        <dbReference type="SAM" id="MobiDB-lite"/>
    </source>
</evidence>
<organism evidence="18 19">
    <name type="scientific">Onychostoma macrolepis</name>
    <dbReference type="NCBI Taxonomy" id="369639"/>
    <lineage>
        <taxon>Eukaryota</taxon>
        <taxon>Metazoa</taxon>
        <taxon>Chordata</taxon>
        <taxon>Craniata</taxon>
        <taxon>Vertebrata</taxon>
        <taxon>Euteleostomi</taxon>
        <taxon>Actinopterygii</taxon>
        <taxon>Neopterygii</taxon>
        <taxon>Teleostei</taxon>
        <taxon>Ostariophysi</taxon>
        <taxon>Cypriniformes</taxon>
        <taxon>Cyprinidae</taxon>
        <taxon>Acrossocheilinae</taxon>
        <taxon>Onychostoma</taxon>
    </lineage>
</organism>
<comment type="caution">
    <text evidence="18">The sequence shown here is derived from an EMBL/GenBank/DDBJ whole genome shotgun (WGS) entry which is preliminary data.</text>
</comment>
<dbReference type="FunFam" id="3.40.50.300:FF:000536">
    <property type="entry name" value="GTPase IMAP family member 8"/>
    <property type="match status" value="1"/>
</dbReference>
<feature type="domain" description="AIG1-type G" evidence="17">
    <location>
        <begin position="247"/>
        <end position="453"/>
    </location>
</feature>
<evidence type="ECO:0000256" key="6">
    <source>
        <dbReference type="ARBA" id="ARBA00022490"/>
    </source>
</evidence>
<evidence type="ECO:0000313" key="18">
    <source>
        <dbReference type="EMBL" id="KAF4114864.1"/>
    </source>
</evidence>
<evidence type="ECO:0000256" key="1">
    <source>
        <dbReference type="ARBA" id="ARBA00004173"/>
    </source>
</evidence>
<dbReference type="GO" id="GO:0005794">
    <property type="term" value="C:Golgi apparatus"/>
    <property type="evidence" value="ECO:0007669"/>
    <property type="project" value="UniProtKB-SubCell"/>
</dbReference>
<dbReference type="EMBL" id="JAAMOB010000004">
    <property type="protein sequence ID" value="KAF4114864.1"/>
    <property type="molecule type" value="Genomic_DNA"/>
</dbReference>
<evidence type="ECO:0000256" key="9">
    <source>
        <dbReference type="ARBA" id="ARBA00022824"/>
    </source>
</evidence>
<name>A0A7J6D787_9TELE</name>
<dbReference type="Pfam" id="PF04548">
    <property type="entry name" value="AIG1"/>
    <property type="match status" value="3"/>
</dbReference>
<keyword evidence="19" id="KW-1185">Reference proteome</keyword>
<dbReference type="AlphaFoldDB" id="A0A7J6D787"/>
<evidence type="ECO:0000256" key="4">
    <source>
        <dbReference type="ARBA" id="ARBA00004555"/>
    </source>
</evidence>
<feature type="compositionally biased region" description="Basic and acidic residues" evidence="16">
    <location>
        <begin position="955"/>
        <end position="969"/>
    </location>
</feature>
<keyword evidence="9" id="KW-0256">Endoplasmic reticulum</keyword>
<protein>
    <recommendedName>
        <fullName evidence="14">GTPase IMAP family member 8</fullName>
    </recommendedName>
    <alternativeName>
        <fullName evidence="15">Immune-associated nucleotide-binding protein 9</fullName>
    </alternativeName>
</protein>
<dbReference type="PANTHER" id="PTHR10903:SF179">
    <property type="entry name" value="GTPASE IMAP FAMILY MEMBER 8"/>
    <property type="match status" value="1"/>
</dbReference>
<feature type="domain" description="AIG1-type G" evidence="17">
    <location>
        <begin position="16"/>
        <end position="215"/>
    </location>
</feature>
<comment type="function">
    <text evidence="13">Exerts an anti-apoptotic effect in the immune system and is involved in responses to infections.</text>
</comment>
<dbReference type="OrthoDB" id="9982588at2759"/>
<dbReference type="GO" id="GO:0005783">
    <property type="term" value="C:endoplasmic reticulum"/>
    <property type="evidence" value="ECO:0007669"/>
    <property type="project" value="UniProtKB-SubCell"/>
</dbReference>
<keyword evidence="12" id="KW-0342">GTP-binding</keyword>
<dbReference type="PROSITE" id="PS51720">
    <property type="entry name" value="G_AIG1"/>
    <property type="match status" value="3"/>
</dbReference>
<dbReference type="InterPro" id="IPR027417">
    <property type="entry name" value="P-loop_NTPase"/>
</dbReference>
<dbReference type="SUPFAM" id="SSF52540">
    <property type="entry name" value="P-loop containing nucleoside triphosphate hydrolases"/>
    <property type="match status" value="3"/>
</dbReference>
<evidence type="ECO:0000256" key="11">
    <source>
        <dbReference type="ARBA" id="ARBA00023128"/>
    </source>
</evidence>
<dbReference type="Gene3D" id="3.40.50.300">
    <property type="entry name" value="P-loop containing nucleotide triphosphate hydrolases"/>
    <property type="match status" value="3"/>
</dbReference>
<evidence type="ECO:0000256" key="10">
    <source>
        <dbReference type="ARBA" id="ARBA00023034"/>
    </source>
</evidence>
<dbReference type="CDD" id="cd01852">
    <property type="entry name" value="AIG1"/>
    <property type="match status" value="1"/>
</dbReference>
<feature type="region of interest" description="Disordered" evidence="16">
    <location>
        <begin position="951"/>
        <end position="988"/>
    </location>
</feature>
<dbReference type="FunFam" id="3.40.50.300:FF:001809">
    <property type="entry name" value="Si:ch1073-365p7.2"/>
    <property type="match status" value="2"/>
</dbReference>
<keyword evidence="10" id="KW-0333">Golgi apparatus</keyword>
<dbReference type="GO" id="GO:0005739">
    <property type="term" value="C:mitochondrion"/>
    <property type="evidence" value="ECO:0007669"/>
    <property type="project" value="UniProtKB-SubCell"/>
</dbReference>
<accession>A0A7J6D787</accession>